<keyword evidence="4 6" id="KW-1133">Transmembrane helix</keyword>
<keyword evidence="5 6" id="KW-0472">Membrane</keyword>
<accession>A0ABU3IAA3</accession>
<protein>
    <submittedName>
        <fullName evidence="8">Type II secretion system F family protein</fullName>
    </submittedName>
</protein>
<comment type="subcellular location">
    <subcellularLocation>
        <location evidence="1">Cell membrane</location>
        <topology evidence="1">Multi-pass membrane protein</topology>
    </subcellularLocation>
</comment>
<organism evidence="8 9">
    <name type="scientific">Gleimia hominis</name>
    <dbReference type="NCBI Taxonomy" id="595468"/>
    <lineage>
        <taxon>Bacteria</taxon>
        <taxon>Bacillati</taxon>
        <taxon>Actinomycetota</taxon>
        <taxon>Actinomycetes</taxon>
        <taxon>Actinomycetales</taxon>
        <taxon>Actinomycetaceae</taxon>
        <taxon>Gleimia</taxon>
    </lineage>
</organism>
<keyword evidence="2" id="KW-1003">Cell membrane</keyword>
<dbReference type="EMBL" id="JASXSX010000001">
    <property type="protein sequence ID" value="MDT3767314.1"/>
    <property type="molecule type" value="Genomic_DNA"/>
</dbReference>
<keyword evidence="3 6" id="KW-0812">Transmembrane</keyword>
<dbReference type="Pfam" id="PF00482">
    <property type="entry name" value="T2SSF"/>
    <property type="match status" value="1"/>
</dbReference>
<reference evidence="8 9" key="1">
    <citation type="submission" date="2023-06" db="EMBL/GenBank/DDBJ databases">
        <title>Draft genome sequence of Gleimia hominis type strain CCUG 57540T.</title>
        <authorList>
            <person name="Salva-Serra F."/>
            <person name="Cardew S."/>
            <person name="Jensie Markopoulos S."/>
            <person name="Ohlen M."/>
            <person name="Inganas E."/>
            <person name="Svensson-Stadler L."/>
            <person name="Moore E.R.B."/>
        </authorList>
    </citation>
    <scope>NUCLEOTIDE SEQUENCE [LARGE SCALE GENOMIC DNA]</scope>
    <source>
        <strain evidence="8 9">CCUG 57540</strain>
    </source>
</reference>
<feature type="transmembrane region" description="Helical" evidence="6">
    <location>
        <begin position="255"/>
        <end position="275"/>
    </location>
</feature>
<dbReference type="PANTHER" id="PTHR35007">
    <property type="entry name" value="INTEGRAL MEMBRANE PROTEIN-RELATED"/>
    <property type="match status" value="1"/>
</dbReference>
<feature type="domain" description="Type II secretion system protein GspF" evidence="7">
    <location>
        <begin position="150"/>
        <end position="273"/>
    </location>
</feature>
<dbReference type="PANTHER" id="PTHR35007:SF2">
    <property type="entry name" value="PILUS ASSEMBLE PROTEIN"/>
    <property type="match status" value="1"/>
</dbReference>
<evidence type="ECO:0000313" key="8">
    <source>
        <dbReference type="EMBL" id="MDT3767314.1"/>
    </source>
</evidence>
<dbReference type="InterPro" id="IPR018076">
    <property type="entry name" value="T2SS_GspF_dom"/>
</dbReference>
<feature type="transmembrane region" description="Helical" evidence="6">
    <location>
        <begin position="108"/>
        <end position="126"/>
    </location>
</feature>
<sequence>MIIILSVLFTVGVLSVYSALTARSRLLIERVLGGQASSRRVPFAFIRVSGLWAVFGSPASSVQERLELTGEEMTVQQFRVRQLIAAVLAAAVATSLLVIIAAMRPVSVIQWLILVSISFVVGAALYDKWLTWRVSAVARKVGHQVADSADLLALAISAGESIPGALSRVSRACGRELRLQLERALEDIEGGMSVTRALGSLSSRTNSPQLSRLLDTLVMAAERGAPLALVLREQARDLRDESRRALMESGGRKEIAMLVPVVFLILPVVVLFALYPGLVALKL</sequence>
<proteinExistence type="predicted"/>
<gene>
    <name evidence="8" type="ORF">QS713_04440</name>
</gene>
<dbReference type="Gene3D" id="1.20.81.30">
    <property type="entry name" value="Type II secretion system (T2SS), domain F"/>
    <property type="match status" value="1"/>
</dbReference>
<evidence type="ECO:0000256" key="1">
    <source>
        <dbReference type="ARBA" id="ARBA00004651"/>
    </source>
</evidence>
<dbReference type="RefSeq" id="WP_313272742.1">
    <property type="nucleotide sequence ID" value="NZ_JASXSX010000001.1"/>
</dbReference>
<evidence type="ECO:0000256" key="2">
    <source>
        <dbReference type="ARBA" id="ARBA00022475"/>
    </source>
</evidence>
<dbReference type="Proteomes" id="UP001247542">
    <property type="component" value="Unassembled WGS sequence"/>
</dbReference>
<evidence type="ECO:0000256" key="5">
    <source>
        <dbReference type="ARBA" id="ARBA00023136"/>
    </source>
</evidence>
<feature type="transmembrane region" description="Helical" evidence="6">
    <location>
        <begin position="83"/>
        <end position="102"/>
    </location>
</feature>
<name>A0ABU3IAA3_9ACTO</name>
<evidence type="ECO:0000256" key="4">
    <source>
        <dbReference type="ARBA" id="ARBA00022989"/>
    </source>
</evidence>
<evidence type="ECO:0000256" key="3">
    <source>
        <dbReference type="ARBA" id="ARBA00022692"/>
    </source>
</evidence>
<comment type="caution">
    <text evidence="8">The sequence shown here is derived from an EMBL/GenBank/DDBJ whole genome shotgun (WGS) entry which is preliminary data.</text>
</comment>
<evidence type="ECO:0000256" key="6">
    <source>
        <dbReference type="SAM" id="Phobius"/>
    </source>
</evidence>
<dbReference type="InterPro" id="IPR042094">
    <property type="entry name" value="T2SS_GspF_sf"/>
</dbReference>
<evidence type="ECO:0000313" key="9">
    <source>
        <dbReference type="Proteomes" id="UP001247542"/>
    </source>
</evidence>
<keyword evidence="9" id="KW-1185">Reference proteome</keyword>
<evidence type="ECO:0000259" key="7">
    <source>
        <dbReference type="Pfam" id="PF00482"/>
    </source>
</evidence>